<dbReference type="CDD" id="cd07010">
    <property type="entry name" value="cupin_PMI_type_I_N_bac"/>
    <property type="match status" value="1"/>
</dbReference>
<evidence type="ECO:0000313" key="4">
    <source>
        <dbReference type="Proteomes" id="UP000248597"/>
    </source>
</evidence>
<dbReference type="EMBL" id="QFPJ01000014">
    <property type="protein sequence ID" value="PZQ22462.1"/>
    <property type="molecule type" value="Genomic_DNA"/>
</dbReference>
<dbReference type="GO" id="GO:0046872">
    <property type="term" value="F:metal ion binding"/>
    <property type="evidence" value="ECO:0007669"/>
    <property type="project" value="UniProtKB-KW"/>
</dbReference>
<dbReference type="Gene3D" id="2.60.120.10">
    <property type="entry name" value="Jelly Rolls"/>
    <property type="match status" value="1"/>
</dbReference>
<comment type="caution">
    <text evidence="3">The sequence shown here is derived from an EMBL/GenBank/DDBJ whole genome shotgun (WGS) entry which is preliminary data.</text>
</comment>
<dbReference type="GO" id="GO:0016853">
    <property type="term" value="F:isomerase activity"/>
    <property type="evidence" value="ECO:0007669"/>
    <property type="project" value="UniProtKB-KW"/>
</dbReference>
<organism evidence="3 4">
    <name type="scientific">Sphingopyxis macrogoltabida</name>
    <name type="common">Sphingomonas macrogoltabidus</name>
    <dbReference type="NCBI Taxonomy" id="33050"/>
    <lineage>
        <taxon>Bacteria</taxon>
        <taxon>Pseudomonadati</taxon>
        <taxon>Pseudomonadota</taxon>
        <taxon>Alphaproteobacteria</taxon>
        <taxon>Sphingomonadales</taxon>
        <taxon>Sphingomonadaceae</taxon>
        <taxon>Sphingopyxis</taxon>
    </lineage>
</organism>
<evidence type="ECO:0000313" key="3">
    <source>
        <dbReference type="EMBL" id="PZQ22462.1"/>
    </source>
</evidence>
<name>A0A2W5KZL5_SPHMC</name>
<dbReference type="PANTHER" id="PTHR42742">
    <property type="entry name" value="TRANSCRIPTIONAL REPRESSOR MPRA"/>
    <property type="match status" value="1"/>
</dbReference>
<dbReference type="InterPro" id="IPR011051">
    <property type="entry name" value="RmlC_Cupin_sf"/>
</dbReference>
<reference evidence="3 4" key="1">
    <citation type="submission" date="2017-08" db="EMBL/GenBank/DDBJ databases">
        <title>Infants hospitalized years apart are colonized by the same room-sourced microbial strains.</title>
        <authorList>
            <person name="Brooks B."/>
            <person name="Olm M.R."/>
            <person name="Firek B.A."/>
            <person name="Baker R."/>
            <person name="Thomas B.C."/>
            <person name="Morowitz M.J."/>
            <person name="Banfield J.F."/>
        </authorList>
    </citation>
    <scope>NUCLEOTIDE SEQUENCE [LARGE SCALE GENOMIC DNA]</scope>
    <source>
        <strain evidence="3">S2_005_003_R2_47</strain>
    </source>
</reference>
<dbReference type="AlphaFoldDB" id="A0A2W5KZL5"/>
<dbReference type="SUPFAM" id="SSF51182">
    <property type="entry name" value="RmlC-like cupins"/>
    <property type="match status" value="1"/>
</dbReference>
<gene>
    <name evidence="3" type="ORF">DI569_08320</name>
</gene>
<dbReference type="Proteomes" id="UP000248597">
    <property type="component" value="Unassembled WGS sequence"/>
</dbReference>
<accession>A0A2W5KZL5</accession>
<dbReference type="PANTHER" id="PTHR42742:SF3">
    <property type="entry name" value="FRUCTOKINASE"/>
    <property type="match status" value="1"/>
</dbReference>
<evidence type="ECO:0000256" key="2">
    <source>
        <dbReference type="ARBA" id="ARBA00022833"/>
    </source>
</evidence>
<keyword evidence="1" id="KW-0479">Metal-binding</keyword>
<dbReference type="InterPro" id="IPR051804">
    <property type="entry name" value="Carb_Metab_Reg_Kinase/Isom"/>
</dbReference>
<sequence>MRRLERRVFEKPWGRTDLPRAFGDMDGRRIGEIWYIHPDGDAAPFMIKYLFTSERLSIQVHPDDNAARASGLPFGKDECWLVLGAEDGARLGVGLKRDSDAATLRAAALDGSIVDMVEWRAAAKNDFIYNPAGTIHAIGGGLTIVEVQQNVDRTYRLYDYGRPRELHLEEGLAVATPAPVRDARDCRVDPAETRQLVDGPHFEVLHLVGPVDHASIAGVSGELTLLPLSSGCYAAGETVRFGEAVLVDDAALIDIAPGARALLCWAA</sequence>
<dbReference type="InterPro" id="IPR014710">
    <property type="entry name" value="RmlC-like_jellyroll"/>
</dbReference>
<keyword evidence="2" id="KW-0862">Zinc</keyword>
<protein>
    <submittedName>
        <fullName evidence="3">Phosphoheptose isomerase</fullName>
    </submittedName>
</protein>
<proteinExistence type="predicted"/>
<evidence type="ECO:0000256" key="1">
    <source>
        <dbReference type="ARBA" id="ARBA00022723"/>
    </source>
</evidence>
<keyword evidence="3" id="KW-0413">Isomerase</keyword>